<evidence type="ECO:0000313" key="7">
    <source>
        <dbReference type="Proteomes" id="UP001139700"/>
    </source>
</evidence>
<dbReference type="InterPro" id="IPR023302">
    <property type="entry name" value="Pept_S9A_N"/>
</dbReference>
<dbReference type="SUPFAM" id="SSF50993">
    <property type="entry name" value="Peptidase/esterase 'gauge' domain"/>
    <property type="match status" value="1"/>
</dbReference>
<dbReference type="InterPro" id="IPR001375">
    <property type="entry name" value="Peptidase_S9_cat"/>
</dbReference>
<keyword evidence="1" id="KW-0645">Protease</keyword>
<keyword evidence="7" id="KW-1185">Reference proteome</keyword>
<evidence type="ECO:0000259" key="5">
    <source>
        <dbReference type="Pfam" id="PF02897"/>
    </source>
</evidence>
<dbReference type="Gene3D" id="2.130.10.120">
    <property type="entry name" value="Prolyl oligopeptidase, N-terminal domain"/>
    <property type="match status" value="1"/>
</dbReference>
<gene>
    <name evidence="6" type="ORF">LXM24_13830</name>
</gene>
<reference evidence="6" key="1">
    <citation type="submission" date="2021-12" db="EMBL/GenBank/DDBJ databases">
        <title>Novel species in genus Dyadobacter.</title>
        <authorList>
            <person name="Ma C."/>
        </authorList>
    </citation>
    <scope>NUCLEOTIDE SEQUENCE</scope>
    <source>
        <strain evidence="6">CY399</strain>
    </source>
</reference>
<dbReference type="PRINTS" id="PR00862">
    <property type="entry name" value="PROLIGOPTASE"/>
</dbReference>
<accession>A0A9X1P9F0</accession>
<evidence type="ECO:0000259" key="4">
    <source>
        <dbReference type="Pfam" id="PF00326"/>
    </source>
</evidence>
<dbReference type="Pfam" id="PF02897">
    <property type="entry name" value="Peptidase_S9_N"/>
    <property type="match status" value="1"/>
</dbReference>
<organism evidence="6 7">
    <name type="scientific">Dyadobacter fanqingshengii</name>
    <dbReference type="NCBI Taxonomy" id="2906443"/>
    <lineage>
        <taxon>Bacteria</taxon>
        <taxon>Pseudomonadati</taxon>
        <taxon>Bacteroidota</taxon>
        <taxon>Cytophagia</taxon>
        <taxon>Cytophagales</taxon>
        <taxon>Spirosomataceae</taxon>
        <taxon>Dyadobacter</taxon>
    </lineage>
</organism>
<evidence type="ECO:0000256" key="1">
    <source>
        <dbReference type="ARBA" id="ARBA00022670"/>
    </source>
</evidence>
<dbReference type="PANTHER" id="PTHR42881">
    <property type="entry name" value="PROLYL ENDOPEPTIDASE"/>
    <property type="match status" value="1"/>
</dbReference>
<dbReference type="GO" id="GO:0005829">
    <property type="term" value="C:cytosol"/>
    <property type="evidence" value="ECO:0007669"/>
    <property type="project" value="TreeGrafter"/>
</dbReference>
<dbReference type="PANTHER" id="PTHR42881:SF13">
    <property type="entry name" value="PROLYL ENDOPEPTIDASE"/>
    <property type="match status" value="1"/>
</dbReference>
<dbReference type="InterPro" id="IPR051167">
    <property type="entry name" value="Prolyl_oligopep/macrocyclase"/>
</dbReference>
<proteinExistence type="predicted"/>
<dbReference type="SUPFAM" id="SSF53474">
    <property type="entry name" value="alpha/beta-Hydrolases"/>
    <property type="match status" value="1"/>
</dbReference>
<evidence type="ECO:0000256" key="2">
    <source>
        <dbReference type="ARBA" id="ARBA00022801"/>
    </source>
</evidence>
<comment type="caution">
    <text evidence="6">The sequence shown here is derived from an EMBL/GenBank/DDBJ whole genome shotgun (WGS) entry which is preliminary data.</text>
</comment>
<feature type="domain" description="Peptidase S9A N-terminal" evidence="5">
    <location>
        <begin position="19"/>
        <end position="420"/>
    </location>
</feature>
<dbReference type="EMBL" id="JAJTTA010000002">
    <property type="protein sequence ID" value="MCF0041176.1"/>
    <property type="molecule type" value="Genomic_DNA"/>
</dbReference>
<dbReference type="Pfam" id="PF00326">
    <property type="entry name" value="Peptidase_S9"/>
    <property type="match status" value="1"/>
</dbReference>
<evidence type="ECO:0000256" key="3">
    <source>
        <dbReference type="ARBA" id="ARBA00022825"/>
    </source>
</evidence>
<protein>
    <submittedName>
        <fullName evidence="6">Prolyl oligopeptidase family serine peptidase</fullName>
    </submittedName>
</protein>
<dbReference type="RefSeq" id="WP_234613737.1">
    <property type="nucleotide sequence ID" value="NZ_CP098806.1"/>
</dbReference>
<sequence>MKLKFTLIVIFGTIQFAHAQSEDPYLWLEEVDSKKSLEFVEKQNKLTMEKLGGQTSYQPIYDKSLEIYNSTDRIPDPSIQGGYIYNFWQDKEHVRGIWRRSTKVSYLSGKPVWDILLDLDGMHAKDSIKWVFKGASGLFPDYNRFMVSLSKGGGDATVIREFDPKMKTFIENGFSIPESKGDVSYLDVNTLIVSSDFGSGTMTTSGYPRQIKLWKRGTELRDARLIFQGDSADVGSFGFLMRDDTTKYLMISRIVTFFSTRTFVWVNNKAVPLDVPDDSQISGILKNQLILSLRSDWKLGGAVFKQGAVIGLNFKSLLAGKQEPLLIFQPDEFSSVSQLSFTKNRLLLNLLTNVKSELYAYAFANKTWTKQKVDAPDFGALTNGSADEFSDQYFFYFTNFLKPSTLYVADAKLNTVKAYKSLPDFFDASKYKVDQVKAKSADGTLIPYFVIASKTLDLNGKNPTLLYAYGGFEVSEVPFYSGVMGNAWLDNGGVYVLANIRGGGEYGPKWHQAGLKEKRQNVYDDFHAVAQDVITKKITSSRNLGIIGGSNGGLLVGAAFTQRPDLYNAVVCAVPLLDMKRYNKLLAGASWMGEYGDPDKPEEWEYIKKYSPYHNLKEDAKYPEVFFTTSTRDDRVHPGHARKMVAKMLDMGYTIYYFENTEGGHAGSSTNEQRAKTSALQYSYLLMKLKE</sequence>
<keyword evidence="3" id="KW-0720">Serine protease</keyword>
<dbReference type="Proteomes" id="UP001139700">
    <property type="component" value="Unassembled WGS sequence"/>
</dbReference>
<evidence type="ECO:0000313" key="6">
    <source>
        <dbReference type="EMBL" id="MCF0041176.1"/>
    </source>
</evidence>
<feature type="domain" description="Peptidase S9 prolyl oligopeptidase catalytic" evidence="4">
    <location>
        <begin position="488"/>
        <end position="690"/>
    </location>
</feature>
<dbReference type="AlphaFoldDB" id="A0A9X1P9F0"/>
<dbReference type="GO" id="GO:0004252">
    <property type="term" value="F:serine-type endopeptidase activity"/>
    <property type="evidence" value="ECO:0007669"/>
    <property type="project" value="InterPro"/>
</dbReference>
<dbReference type="InterPro" id="IPR002470">
    <property type="entry name" value="Peptidase_S9A"/>
</dbReference>
<dbReference type="GO" id="GO:0070012">
    <property type="term" value="F:oligopeptidase activity"/>
    <property type="evidence" value="ECO:0007669"/>
    <property type="project" value="TreeGrafter"/>
</dbReference>
<name>A0A9X1P9F0_9BACT</name>
<keyword evidence="2" id="KW-0378">Hydrolase</keyword>
<dbReference type="GO" id="GO:0006508">
    <property type="term" value="P:proteolysis"/>
    <property type="evidence" value="ECO:0007669"/>
    <property type="project" value="UniProtKB-KW"/>
</dbReference>
<dbReference type="Gene3D" id="3.40.50.1820">
    <property type="entry name" value="alpha/beta hydrolase"/>
    <property type="match status" value="1"/>
</dbReference>
<dbReference type="InterPro" id="IPR029058">
    <property type="entry name" value="AB_hydrolase_fold"/>
</dbReference>